<dbReference type="STRING" id="1423726.FC07_GL002720"/>
<dbReference type="InterPro" id="IPR021451">
    <property type="entry name" value="DUF3102"/>
</dbReference>
<dbReference type="Gene3D" id="1.10.287.1490">
    <property type="match status" value="1"/>
</dbReference>
<feature type="coiled-coil region" evidence="1">
    <location>
        <begin position="105"/>
        <end position="195"/>
    </location>
</feature>
<protein>
    <recommendedName>
        <fullName evidence="4">DUF3102 domain-containing protein</fullName>
    </recommendedName>
</protein>
<dbReference type="PATRIC" id="fig|1423726.3.peg.2831"/>
<sequence>MNLTTITTEIRSYQSIGGHAIFEIGKRLKWVKENDLAHGDFGKWLAGIRFDDRTARRFMTIAERLDESATSPNLSTEVMYLMAQLPEDERQQPQQLASGDVKTPAEMTVRELREVKQQLKAKDDEIKRLQQQPPKVETVAPPDYKTLQRQVESLRKRNEYLESEQEDLIQQRDQYSVESDEYRQLQEKIQKMSAKSSGVERHLLAATDVLKLKNKADELLDLISPAMYSMDFQEFKPSDPAIKTLNQVVSRVEKWCDDMHHNLPADYIEGEVIDGG</sequence>
<dbReference type="Pfam" id="PF11300">
    <property type="entry name" value="DUF3102"/>
    <property type="match status" value="1"/>
</dbReference>
<organism evidence="2 3">
    <name type="scientific">Loigolactobacillus bifermentans DSM 20003</name>
    <dbReference type="NCBI Taxonomy" id="1423726"/>
    <lineage>
        <taxon>Bacteria</taxon>
        <taxon>Bacillati</taxon>
        <taxon>Bacillota</taxon>
        <taxon>Bacilli</taxon>
        <taxon>Lactobacillales</taxon>
        <taxon>Lactobacillaceae</taxon>
        <taxon>Loigolactobacillus</taxon>
    </lineage>
</organism>
<evidence type="ECO:0008006" key="4">
    <source>
        <dbReference type="Google" id="ProtNLM"/>
    </source>
</evidence>
<keyword evidence="1" id="KW-0175">Coiled coil</keyword>
<evidence type="ECO:0000256" key="1">
    <source>
        <dbReference type="SAM" id="Coils"/>
    </source>
</evidence>
<dbReference type="AlphaFoldDB" id="A0A0R1GXC8"/>
<proteinExistence type="predicted"/>
<dbReference type="EMBL" id="AZDA01000046">
    <property type="protein sequence ID" value="KRK39003.1"/>
    <property type="molecule type" value="Genomic_DNA"/>
</dbReference>
<accession>A0A0R1GXC8</accession>
<comment type="caution">
    <text evidence="2">The sequence shown here is derived from an EMBL/GenBank/DDBJ whole genome shotgun (WGS) entry which is preliminary data.</text>
</comment>
<keyword evidence="3" id="KW-1185">Reference proteome</keyword>
<dbReference type="Proteomes" id="UP000051461">
    <property type="component" value="Unassembled WGS sequence"/>
</dbReference>
<evidence type="ECO:0000313" key="3">
    <source>
        <dbReference type="Proteomes" id="UP000051461"/>
    </source>
</evidence>
<name>A0A0R1GXC8_9LACO</name>
<evidence type="ECO:0000313" key="2">
    <source>
        <dbReference type="EMBL" id="KRK39003.1"/>
    </source>
</evidence>
<reference evidence="2 3" key="1">
    <citation type="journal article" date="2015" name="Genome Announc.">
        <title>Expanding the biotechnology potential of lactobacilli through comparative genomics of 213 strains and associated genera.</title>
        <authorList>
            <person name="Sun Z."/>
            <person name="Harris H.M."/>
            <person name="McCann A."/>
            <person name="Guo C."/>
            <person name="Argimon S."/>
            <person name="Zhang W."/>
            <person name="Yang X."/>
            <person name="Jeffery I.B."/>
            <person name="Cooney J.C."/>
            <person name="Kagawa T.F."/>
            <person name="Liu W."/>
            <person name="Song Y."/>
            <person name="Salvetti E."/>
            <person name="Wrobel A."/>
            <person name="Rasinkangas P."/>
            <person name="Parkhill J."/>
            <person name="Rea M.C."/>
            <person name="O'Sullivan O."/>
            <person name="Ritari J."/>
            <person name="Douillard F.P."/>
            <person name="Paul Ross R."/>
            <person name="Yang R."/>
            <person name="Briner A.E."/>
            <person name="Felis G.E."/>
            <person name="de Vos W.M."/>
            <person name="Barrangou R."/>
            <person name="Klaenhammer T.R."/>
            <person name="Caufield P.W."/>
            <person name="Cui Y."/>
            <person name="Zhang H."/>
            <person name="O'Toole P.W."/>
        </authorList>
    </citation>
    <scope>NUCLEOTIDE SEQUENCE [LARGE SCALE GENOMIC DNA]</scope>
    <source>
        <strain evidence="2 3">DSM 20003</strain>
    </source>
</reference>
<gene>
    <name evidence="2" type="ORF">FC07_GL002720</name>
</gene>